<accession>A0A3G1A701</accession>
<organism evidence="9 10">
    <name type="scientific">Thermofilum adornatum 1505</name>
    <dbReference type="NCBI Taxonomy" id="697581"/>
    <lineage>
        <taxon>Archaea</taxon>
        <taxon>Thermoproteota</taxon>
        <taxon>Thermoprotei</taxon>
        <taxon>Thermofilales</taxon>
        <taxon>Thermofilaceae</taxon>
        <taxon>Thermofilum</taxon>
    </lineage>
</organism>
<evidence type="ECO:0000256" key="3">
    <source>
        <dbReference type="ARBA" id="ARBA00023186"/>
    </source>
</evidence>
<protein>
    <recommendedName>
        <fullName evidence="5 7">Prefoldin subunit alpha</fullName>
    </recommendedName>
    <alternativeName>
        <fullName evidence="6 7">GimC subunit alpha</fullName>
    </alternativeName>
</protein>
<feature type="coiled-coil region" evidence="8">
    <location>
        <begin position="6"/>
        <end position="40"/>
    </location>
</feature>
<dbReference type="STRING" id="697581.TCARB_1699"/>
<evidence type="ECO:0000256" key="6">
    <source>
        <dbReference type="ARBA" id="ARBA00044231"/>
    </source>
</evidence>
<dbReference type="PANTHER" id="PTHR12674:SF2">
    <property type="entry name" value="PREFOLDIN SUBUNIT 5"/>
    <property type="match status" value="1"/>
</dbReference>
<dbReference type="HAMAP" id="MF_00308">
    <property type="entry name" value="PfdA"/>
    <property type="match status" value="1"/>
</dbReference>
<dbReference type="EMBL" id="CP007493">
    <property type="protein sequence ID" value="AJB42739.1"/>
    <property type="molecule type" value="Genomic_DNA"/>
</dbReference>
<dbReference type="SUPFAM" id="SSF46579">
    <property type="entry name" value="Prefoldin"/>
    <property type="match status" value="1"/>
</dbReference>
<dbReference type="GeneID" id="16573279"/>
<comment type="subunit">
    <text evidence="2 7">Heterohexamer of two alpha and four beta subunits.</text>
</comment>
<evidence type="ECO:0000256" key="7">
    <source>
        <dbReference type="HAMAP-Rule" id="MF_00308"/>
    </source>
</evidence>
<dbReference type="KEGG" id="tcb:TCARB_1699"/>
<dbReference type="InterPro" id="IPR004127">
    <property type="entry name" value="Prefoldin_subunit_alpha"/>
</dbReference>
<keyword evidence="3 7" id="KW-0143">Chaperone</keyword>
<evidence type="ECO:0000256" key="5">
    <source>
        <dbReference type="ARBA" id="ARBA00044156"/>
    </source>
</evidence>
<reference evidence="10" key="1">
    <citation type="book" date="2010" name="EXTREMOPHILES" publisher="0:0-0">
        <title>Complete genome sequences of ten hyperthermophilic archaea reveal their metabolic capabilities and possible ecological roles.</title>
        <editorList>
            <person name="?"/>
        </editorList>
        <authorList>
            <person name="Ravin N.V."/>
            <person name="Mardanov A.V."/>
            <person name="Bonch-Osmolovskaya E.A."/>
            <person name="Skryabin K.G."/>
        </authorList>
    </citation>
    <scope>NUCLEOTIDE SEQUENCE [LARGE SCALE GENOMIC DNA]</scope>
    <source>
        <strain evidence="10">1505</strain>
    </source>
</reference>
<evidence type="ECO:0000256" key="1">
    <source>
        <dbReference type="ARBA" id="ARBA00010048"/>
    </source>
</evidence>
<name>A0A3G1A701_9CREN</name>
<evidence type="ECO:0000313" key="9">
    <source>
        <dbReference type="EMBL" id="AJB42739.1"/>
    </source>
</evidence>
<evidence type="ECO:0000313" key="10">
    <source>
        <dbReference type="Proteomes" id="UP000266720"/>
    </source>
</evidence>
<dbReference type="GO" id="GO:0005737">
    <property type="term" value="C:cytoplasm"/>
    <property type="evidence" value="ECO:0007669"/>
    <property type="project" value="UniProtKB-SubCell"/>
</dbReference>
<comment type="similarity">
    <text evidence="1">Belongs to the prefoldin subunit alpha family.</text>
</comment>
<dbReference type="Proteomes" id="UP000266720">
    <property type="component" value="Chromosome"/>
</dbReference>
<dbReference type="InterPro" id="IPR009053">
    <property type="entry name" value="Prefoldin"/>
</dbReference>
<dbReference type="InterPro" id="IPR011599">
    <property type="entry name" value="PFD_alpha_archaea"/>
</dbReference>
<comment type="similarity">
    <text evidence="7">Belongs to the prefoldin alpha subunit family.</text>
</comment>
<dbReference type="RefSeq" id="WP_020962312.1">
    <property type="nucleotide sequence ID" value="NZ_CP007493.1"/>
</dbReference>
<comment type="function">
    <text evidence="4 7">Molecular chaperone capable of stabilizing a range of proteins. Seems to fulfill an ATP-independent, HSP70-like function in archaeal de novo protein folding.</text>
</comment>
<dbReference type="GO" id="GO:0051082">
    <property type="term" value="F:unfolded protein binding"/>
    <property type="evidence" value="ECO:0007669"/>
    <property type="project" value="UniProtKB-UniRule"/>
</dbReference>
<comment type="subcellular location">
    <subcellularLocation>
        <location evidence="7">Cytoplasm</location>
    </subcellularLocation>
</comment>
<evidence type="ECO:0000256" key="2">
    <source>
        <dbReference type="ARBA" id="ARBA00011716"/>
    </source>
</evidence>
<proteinExistence type="inferred from homology"/>
<keyword evidence="8" id="KW-0175">Coiled coil</keyword>
<dbReference type="GeneID" id="25407104"/>
<dbReference type="NCBIfam" id="TIGR00293">
    <property type="entry name" value="prefoldin subunit alpha"/>
    <property type="match status" value="1"/>
</dbReference>
<dbReference type="Gene3D" id="1.10.287.370">
    <property type="match status" value="1"/>
</dbReference>
<dbReference type="GO" id="GO:0016272">
    <property type="term" value="C:prefoldin complex"/>
    <property type="evidence" value="ECO:0007669"/>
    <property type="project" value="UniProtKB-UniRule"/>
</dbReference>
<dbReference type="Pfam" id="PF02996">
    <property type="entry name" value="Prefoldin"/>
    <property type="match status" value="1"/>
</dbReference>
<dbReference type="AlphaFoldDB" id="A0A3G1A701"/>
<sequence>MSQISRERLAEEYGYLAQIAEELEKEITLAQSLVAEVEAAISALKNINSLEDSKEILVPVSSGIYIRANVKKQEKFLVAIARDILVEKTFEETLDFLSKRKEELNQLIQKRVDDLNKIVSRIREIEGIIKATK</sequence>
<gene>
    <name evidence="7" type="primary">pfdA</name>
    <name evidence="9" type="ORF">TCARB_1699</name>
</gene>
<evidence type="ECO:0000256" key="8">
    <source>
        <dbReference type="SAM" id="Coils"/>
    </source>
</evidence>
<evidence type="ECO:0000256" key="4">
    <source>
        <dbReference type="ARBA" id="ARBA00025077"/>
    </source>
</evidence>
<dbReference type="GO" id="GO:0006457">
    <property type="term" value="P:protein folding"/>
    <property type="evidence" value="ECO:0007669"/>
    <property type="project" value="UniProtKB-UniRule"/>
</dbReference>
<dbReference type="PANTHER" id="PTHR12674">
    <property type="entry name" value="PREFOLDIN SUBUNIT 5"/>
    <property type="match status" value="1"/>
</dbReference>
<keyword evidence="7" id="KW-0963">Cytoplasm</keyword>
<dbReference type="CDD" id="cd23160">
    <property type="entry name" value="Prefoldin_alpha_GimC"/>
    <property type="match status" value="1"/>
</dbReference>